<dbReference type="PROSITE" id="PS50158">
    <property type="entry name" value="ZF_CCHC"/>
    <property type="match status" value="1"/>
</dbReference>
<dbReference type="InterPro" id="IPR001878">
    <property type="entry name" value="Znf_CCHC"/>
</dbReference>
<dbReference type="PANTHER" id="PTHR21600">
    <property type="entry name" value="MITOCHONDRIAL RNA PSEUDOURIDINE SYNTHASE"/>
    <property type="match status" value="1"/>
</dbReference>
<gene>
    <name evidence="2" type="primary">rluD</name>
    <name evidence="2" type="ORF">AK812_SmicGene9031</name>
</gene>
<comment type="caution">
    <text evidence="2">The sequence shown here is derived from an EMBL/GenBank/DDBJ whole genome shotgun (WGS) entry which is preliminary data.</text>
</comment>
<dbReference type="GO" id="GO:0003723">
    <property type="term" value="F:RNA binding"/>
    <property type="evidence" value="ECO:0007669"/>
    <property type="project" value="InterPro"/>
</dbReference>
<protein>
    <submittedName>
        <fullName evidence="2">Ribosomal large subunit pseudouridine synthase D</fullName>
    </submittedName>
</protein>
<reference evidence="2 3" key="1">
    <citation type="submission" date="2016-02" db="EMBL/GenBank/DDBJ databases">
        <title>Genome analysis of coral dinoflagellate symbionts highlights evolutionary adaptations to a symbiotic lifestyle.</title>
        <authorList>
            <person name="Aranda M."/>
            <person name="Li Y."/>
            <person name="Liew Y.J."/>
            <person name="Baumgarten S."/>
            <person name="Simakov O."/>
            <person name="Wilson M."/>
            <person name="Piel J."/>
            <person name="Ashoor H."/>
            <person name="Bougouffa S."/>
            <person name="Bajic V.B."/>
            <person name="Ryu T."/>
            <person name="Ravasi T."/>
            <person name="Bayer T."/>
            <person name="Micklem G."/>
            <person name="Kim H."/>
            <person name="Bhak J."/>
            <person name="Lajeunesse T.C."/>
            <person name="Voolstra C.R."/>
        </authorList>
    </citation>
    <scope>NUCLEOTIDE SEQUENCE [LARGE SCALE GENOMIC DNA]</scope>
    <source>
        <strain evidence="2 3">CCMP2467</strain>
    </source>
</reference>
<dbReference type="Pfam" id="PF00849">
    <property type="entry name" value="PseudoU_synth_2"/>
    <property type="match status" value="1"/>
</dbReference>
<dbReference type="GO" id="GO:0008270">
    <property type="term" value="F:zinc ion binding"/>
    <property type="evidence" value="ECO:0007669"/>
    <property type="project" value="InterPro"/>
</dbReference>
<dbReference type="PANTHER" id="PTHR21600:SF87">
    <property type="entry name" value="RNA PSEUDOURIDYLATE SYNTHASE DOMAIN-CONTAINING PROTEIN 1"/>
    <property type="match status" value="1"/>
</dbReference>
<dbReference type="Gene3D" id="3.30.2350.10">
    <property type="entry name" value="Pseudouridine synthase"/>
    <property type="match status" value="1"/>
</dbReference>
<dbReference type="InterPro" id="IPR020103">
    <property type="entry name" value="PsdUridine_synth_cat_dom_sf"/>
</dbReference>
<dbReference type="GO" id="GO:0043527">
    <property type="term" value="C:tRNA methyltransferase complex"/>
    <property type="evidence" value="ECO:0007669"/>
    <property type="project" value="UniProtKB-ARBA"/>
</dbReference>
<dbReference type="Pfam" id="PF01170">
    <property type="entry name" value="UPF0020"/>
    <property type="match status" value="1"/>
</dbReference>
<proteinExistence type="inferred from homology"/>
<dbReference type="SMART" id="SM00343">
    <property type="entry name" value="ZnF_C2HC"/>
    <property type="match status" value="1"/>
</dbReference>
<dbReference type="Gene3D" id="1.25.40.10">
    <property type="entry name" value="Tetratricopeptide repeat domain"/>
    <property type="match status" value="1"/>
</dbReference>
<dbReference type="GO" id="GO:0000455">
    <property type="term" value="P:enzyme-directed rRNA pseudouridine synthesis"/>
    <property type="evidence" value="ECO:0007669"/>
    <property type="project" value="TreeGrafter"/>
</dbReference>
<accession>A0A1Q9EJH4</accession>
<dbReference type="InterPro" id="IPR002052">
    <property type="entry name" value="DNA_methylase_N6_adenine_CS"/>
</dbReference>
<comment type="similarity">
    <text evidence="1">Belongs to the pseudouridine synthase RluA family.</text>
</comment>
<dbReference type="GO" id="GO:0032259">
    <property type="term" value="P:methylation"/>
    <property type="evidence" value="ECO:0007669"/>
    <property type="project" value="InterPro"/>
</dbReference>
<dbReference type="SUPFAM" id="SSF57756">
    <property type="entry name" value="Retrovirus zinc finger-like domains"/>
    <property type="match status" value="1"/>
</dbReference>
<evidence type="ECO:0000313" key="2">
    <source>
        <dbReference type="EMBL" id="OLQ07570.1"/>
    </source>
</evidence>
<dbReference type="OrthoDB" id="413379at2759"/>
<organism evidence="2 3">
    <name type="scientific">Symbiodinium microadriaticum</name>
    <name type="common">Dinoflagellate</name>
    <name type="synonym">Zooxanthella microadriatica</name>
    <dbReference type="NCBI Taxonomy" id="2951"/>
    <lineage>
        <taxon>Eukaryota</taxon>
        <taxon>Sar</taxon>
        <taxon>Alveolata</taxon>
        <taxon>Dinophyceae</taxon>
        <taxon>Suessiales</taxon>
        <taxon>Symbiodiniaceae</taxon>
        <taxon>Symbiodinium</taxon>
    </lineage>
</organism>
<dbReference type="Gene3D" id="3.40.50.150">
    <property type="entry name" value="Vaccinia Virus protein VP39"/>
    <property type="match status" value="1"/>
</dbReference>
<dbReference type="PROSITE" id="PS00092">
    <property type="entry name" value="N6_MTASE"/>
    <property type="match status" value="1"/>
</dbReference>
<dbReference type="GO" id="GO:0009982">
    <property type="term" value="F:pseudouridine synthase activity"/>
    <property type="evidence" value="ECO:0007669"/>
    <property type="project" value="InterPro"/>
</dbReference>
<dbReference type="GO" id="GO:0008168">
    <property type="term" value="F:methyltransferase activity"/>
    <property type="evidence" value="ECO:0007669"/>
    <property type="project" value="InterPro"/>
</dbReference>
<dbReference type="InterPro" id="IPR029063">
    <property type="entry name" value="SAM-dependent_MTases_sf"/>
</dbReference>
<keyword evidence="3" id="KW-1185">Reference proteome</keyword>
<dbReference type="SUPFAM" id="SSF55120">
    <property type="entry name" value="Pseudouridine synthase"/>
    <property type="match status" value="1"/>
</dbReference>
<dbReference type="InterPro" id="IPR011990">
    <property type="entry name" value="TPR-like_helical_dom_sf"/>
</dbReference>
<sequence length="3111" mass="341947">MQACGIKPDGRSFSAAINPCRGGGLWELAFEHVRDMAQAKAQYDPVVFSSALGTAGQQRWEVAVDSLTSLQQLLGGVDVVAFGAAVGAVASTGTWPLALHTATSMATAQVSPNSRVLTPLLSACDAGLVWSKAIQYLHAAPIVCIRPAIETRNAAATACSRAGCWSQALAMLEGLGLRPDRVAHRIAVSACLPKEKDGHCGRLGTLSLQVVAEPRLAVRNRTAWCAHSLRLDSEVAMSGTSKEEERPRLERFDGTKPSEYRRWRRKAELMLLALPTTFTKDRWGAKVLEYLAGEAEEVCENSPLEKIVKEDGHKLVFEGLDGKHKELQKDALHKHLTEYFFGTGIRANESYRNLTVRLETAYRRLQEHSVELPEEVRGWFLSRKLQLDPSSEAMILTHTRGSLSYKDVNGAVQAIFPQGVSKSGSGKSKEVFEAIADGGDSAGELDDGEGEDVFQAVADQIQAQDEYDDEDAIEVFETYADIRRKMQQKKMGRGYRSNPAPAKWALTGTVRGKIEQLKAKSRCHICQQTGHWKRECPRRKHGGASGSGKTNQASDAMVTEHGGEKWEELDQEFFLQEEDIDKLEIYLAEQDGRVDVVLADPQQQGEEGEEVRGDLEHRIFEFFKKEQGMIDFASAEGEVPQKSAVKTSEVNAAESCGSQEQGSREHSLAVKEEHVMSYLGNDIEMEAPLHGYVRTPLIDRLIREVQPQLEAATVAELSPQVLDQTADAEEDEPEGLVPGLNGGIIFDVGKFQKMGAISFAQAYRQDKPYVAWVRKFVKGGSQDIGKTSHPTMSQFRLYIALRDQRNSHRIRSGTYPVTPIVQNKNVVAPKAKSKAKAMVARPKAMPSASTEGLETDYETVTGQEWIVTRAEGEVWAPNEIRRQRLLQRIEAMTHELEALQEEDQDVQELVDQVNNAVNSMSCVQLQNGESMFERRMELRRAAKKAFCDADAEMKIRSVVCRLNKKRWCVCFCDMVYVRNEVSARGAGNFYDLSVLENPPDDQPARANLDSIAQESQRAEQAAHRILEEGAEDENVGEPMQVETPMLPTVTREDPRGSEPEGVSPSKRQRVGAEVSQLNLALRANPELLDRGVASSSMEEGSQGARACDVPVPEDVDDLEVTVGSGRDHWIVDHQRSLLVRVHEDEQVEEWRPMLEELPVLSSELESVCQSVQYDRRGRKHCKEYEWKEKHRGQEQDCMEVSTAKRGSSPATDDIKARWCIRGYLDPDLLELDTSAPTLSAEGFAIAMQLIASHGWSITIADVEGAFLRGDDLSPSRGRLFVDLPPGGIEGYDETCLVEAVKTVYGLADVGKAEFLGKWLEQQNDGSIKVSQFCVLTDAAWANAAGYCSQAGYMIAGCDSRLAAGEWGTFSILRWRSFKQDRQTHSTLGAELLALSRGLAEARWVRSMWCEAINAEYKLEEDHQWSTAVPLTAVIDCKPVYDHAKGSTVSLRDKRNRDVAAQEGTTVSAWTRALHLGAGGQAAERARQWQVALALLRATPCVDEDLSQRAWALAKSPESARPETAAQASSIRQEAFEITESALQAMNTFQASELASLVWSLASITCAEPRLLAKSFEYLLHNHRVRGLPFRELASLAMSSATSDWKDSCRRGHFSIFFVAMAAIAHEISNGHSSEAGGDDRDLNAVVVGNKTLGDPVGEDRGLLTDHGSALESRYILRSHSYLCVSILAAYLGGMATMWIFMQRPPSVAECKPCKPCQALQSSMLANGSDTNSSDAPASYGFVYTEEGTTILEDLLQLVRRQGTRQALMKAEELLKQNRHFLDACHPLLHRLGRTLYFEAGKDGLVNVLGSLLSFDENARREAAALVSSGSTSSPDSAKPGAAASRQDVQLLMVCNAAYLHGAIELFLSKAGSAGHFEAATRFVASHVCQRMGRDFRPPWECNHGVGHGVVQYFRDVSTRQGLKQSLQASTVVRGQHTTLWNGIWMDHFASTTVSGHDADDAQGALSVCTDTNAGNGQGKGDCYMYSPTAFLLHRPRSYVEALRWCEKGCAGRSRGCLIGCTNGVGMQTFKENLDNLRLVENVCKAAKRGLESGCMHGAYGYYSFAFGRKVPKELCQTIRDVQLRRRCAGSCFENCASSLQAVRLFQAVQDELISQAASSQLPAAPAVLQDLAARVLDTVWACQFSDQLGKRTVRAARTLLQDIGSRFSPSVSLVSTQQARQGDPIGPGFPHAVLELGDRCVIYKPPSLWQVDDGKDEPQDASLRLSHFTQALYPPRCWPILKDRSHSRGFLHRLDIPTSGLILTAKTHRAFYDLRLQLSLGQMMREYCVLSHGFAPCARSTIRCRVHWFGNGRQAASIVAAAGRPASSKLKVLGVGHFTELVLSLLAIHILTGRQHQIRLQMSHVGHPTVSDKRYFSLPNCLQDLAWCPRNFLHRYRLTFLDRDRRPAEVREPLPCDLRGALGEVRPLRSEAAFRSWMAAEPPKAWSELASVQKALCQVLLLHGGELPVSIAGDELRRRHSQIWKDWKSKVPDASLLRLCSAAQPYGLSLENLESLDEQAASSGEPVIRLQRSEAEAGSFVPLGGYDAADSQQEFPEESNFLRSALVSRFERHPSGSQGGAVPVAWLTIALEKELLRHIRFFPQYEQAAVAIVPELGAILVETSAATATSQTAKAVRKQCMANRLVAFLLLGADFIYEPAETEEPAARLMQGLVRRTSEAFAKESFAPRAEDCQASPLTSRPPPATSVGEGRRTWRRAMAEMPRSTNELTETLKLFGAEEIWVLFLRAQGSRSKEAALMALEFEVAALHAGIQPSCWREVAPGLVVLATREGSLEQSFLSAAGSLTALRRPPVRLSKHAAFETSPELAAAVAEFLALQGCSTWWLEVLLREPPVDASLLPLKPCHGADMALDVVALAGPDLARKLQRQSSGPGHVHLVAFQAGSTSYLVGQEVAIANGPCLPASWHQMWSSRNFKFSAGLDSWVASTVISIVLLECEKGKGSRASRSLLDACCGSGTLAAVAAASGRFAAVMASDINSAFAERAQENFRLCSFGTEIQVLIHDATTSFADLVEQPDVVVANPPWGWRIGSGSDTSLQIIRNLMREFPEAVIALICPELVSDQDVQHAGFALRWSCTLGQSAVWILCPVHAK</sequence>
<dbReference type="Proteomes" id="UP000186817">
    <property type="component" value="Unassembled WGS sequence"/>
</dbReference>
<dbReference type="CDD" id="cd02440">
    <property type="entry name" value="AdoMet_MTases"/>
    <property type="match status" value="1"/>
</dbReference>
<dbReference type="InterPro" id="IPR006145">
    <property type="entry name" value="PsdUridine_synth_RsuA/RluA"/>
</dbReference>
<dbReference type="CDD" id="cd02869">
    <property type="entry name" value="PseudoU_synth_RluA_like"/>
    <property type="match status" value="1"/>
</dbReference>
<dbReference type="InterPro" id="IPR000241">
    <property type="entry name" value="RlmKL-like_Mtase"/>
</dbReference>
<dbReference type="InterPro" id="IPR036875">
    <property type="entry name" value="Znf_CCHC_sf"/>
</dbReference>
<dbReference type="Gene3D" id="4.10.60.10">
    <property type="entry name" value="Zinc finger, CCHC-type"/>
    <property type="match status" value="1"/>
</dbReference>
<dbReference type="SUPFAM" id="SSF53335">
    <property type="entry name" value="S-adenosyl-L-methionine-dependent methyltransferases"/>
    <property type="match status" value="1"/>
</dbReference>
<evidence type="ECO:0000256" key="1">
    <source>
        <dbReference type="ARBA" id="ARBA00010876"/>
    </source>
</evidence>
<dbReference type="Pfam" id="PF00098">
    <property type="entry name" value="zf-CCHC"/>
    <property type="match status" value="1"/>
</dbReference>
<evidence type="ECO:0000313" key="3">
    <source>
        <dbReference type="Proteomes" id="UP000186817"/>
    </source>
</evidence>
<dbReference type="EMBL" id="LSRX01000136">
    <property type="protein sequence ID" value="OLQ07570.1"/>
    <property type="molecule type" value="Genomic_DNA"/>
</dbReference>
<name>A0A1Q9EJH4_SYMMI</name>
<dbReference type="InterPro" id="IPR050188">
    <property type="entry name" value="RluA_PseudoU_synthase"/>
</dbReference>